<sequence length="333" mass="36202">MMIDGTSATAGVGSKTSRRGYLTKAGLATGALASLSGCAGVLGSSDDMDTVTMVLTPGTPADTEQRYMPMKNLIEGEVDVSVEMQVPQDYSAVRPALESEQAEIGMDDITLISNPDLMDVYGTTVTGGSAFYFSMMVTQPDSDIEQRTDIEGRTMAFADRLSTSGSIFALYALKQAGLNVGEAPDGDPVDFEGSWSNHDIALEKVGNGEADAATTYGGNGVPHIPEDTELPDRVTEYSTALDTIGTETPQFRPFWWSFPIPKQPVYTRATWDSPLRDEIGEVLLNSDQSQIEQYYPDDYDEEELPFTTLRDTSMEDYEPVITRLNDLGIELGE</sequence>
<evidence type="ECO:0000313" key="1">
    <source>
        <dbReference type="EMBL" id="SEJ23248.1"/>
    </source>
</evidence>
<dbReference type="AlphaFoldDB" id="A0A1H6X2G9"/>
<protein>
    <submittedName>
        <fullName evidence="1">Phosphonate transport system substrate-binding protein</fullName>
    </submittedName>
</protein>
<proteinExistence type="predicted"/>
<dbReference type="PANTHER" id="PTHR35841:SF1">
    <property type="entry name" value="PHOSPHONATES-BINDING PERIPLASMIC PROTEIN"/>
    <property type="match status" value="1"/>
</dbReference>
<dbReference type="EMBL" id="FNYR01000033">
    <property type="protein sequence ID" value="SEJ23248.1"/>
    <property type="molecule type" value="Genomic_DNA"/>
</dbReference>
<dbReference type="PANTHER" id="PTHR35841">
    <property type="entry name" value="PHOSPHONATES-BINDING PERIPLASMIC PROTEIN"/>
    <property type="match status" value="1"/>
</dbReference>
<accession>A0A2H4Q1C2</accession>
<dbReference type="Proteomes" id="UP000198888">
    <property type="component" value="Unassembled WGS sequence"/>
</dbReference>
<dbReference type="Gene3D" id="3.40.190.10">
    <property type="entry name" value="Periplasmic binding protein-like II"/>
    <property type="match status" value="2"/>
</dbReference>
<dbReference type="STRING" id="1073996.SAMN05444271_13321"/>
<name>A0A1H6X2G9_9EURY</name>
<reference evidence="1 2" key="1">
    <citation type="submission" date="2016-10" db="EMBL/GenBank/DDBJ databases">
        <authorList>
            <person name="de Groot N.N."/>
        </authorList>
    </citation>
    <scope>NUCLEOTIDE SEQUENCE [LARGE SCALE GENOMIC DNA]</scope>
    <source>
        <strain evidence="1 2">DSM 22187</strain>
    </source>
</reference>
<evidence type="ECO:0000313" key="2">
    <source>
        <dbReference type="Proteomes" id="UP000198888"/>
    </source>
</evidence>
<gene>
    <name evidence="1" type="ORF">SAMN05444271_13321</name>
</gene>
<dbReference type="Pfam" id="PF12974">
    <property type="entry name" value="Phosphonate-bd"/>
    <property type="match status" value="1"/>
</dbReference>
<keyword evidence="2" id="KW-1185">Reference proteome</keyword>
<dbReference type="KEGG" id="hae:halTADL_1334"/>
<dbReference type="SUPFAM" id="SSF53850">
    <property type="entry name" value="Periplasmic binding protein-like II"/>
    <property type="match status" value="1"/>
</dbReference>
<organism evidence="1 2">
    <name type="scientific">Halohasta litchfieldiae</name>
    <dbReference type="NCBI Taxonomy" id="1073996"/>
    <lineage>
        <taxon>Archaea</taxon>
        <taxon>Methanobacteriati</taxon>
        <taxon>Methanobacteriota</taxon>
        <taxon>Stenosarchaea group</taxon>
        <taxon>Halobacteria</taxon>
        <taxon>Halobacteriales</taxon>
        <taxon>Haloferacaceae</taxon>
        <taxon>Halohasta</taxon>
    </lineage>
</organism>
<accession>A0A1H6X2G9</accession>